<evidence type="ECO:0000256" key="5">
    <source>
        <dbReference type="SAM" id="Phobius"/>
    </source>
</evidence>
<reference evidence="6 7" key="1">
    <citation type="submission" date="2024-09" db="EMBL/GenBank/DDBJ databases">
        <title>Rethinking Asexuality: The Enigmatic Case of Functional Sexual Genes in Lepraria (Stereocaulaceae).</title>
        <authorList>
            <person name="Doellman M."/>
            <person name="Sun Y."/>
            <person name="Barcenas-Pena A."/>
            <person name="Lumbsch H.T."/>
            <person name="Grewe F."/>
        </authorList>
    </citation>
    <scope>NUCLEOTIDE SEQUENCE [LARGE SCALE GENOMIC DNA]</scope>
    <source>
        <strain evidence="6 7">Mercado 3170</strain>
    </source>
</reference>
<evidence type="ECO:0000256" key="1">
    <source>
        <dbReference type="ARBA" id="ARBA00004651"/>
    </source>
</evidence>
<evidence type="ECO:0000256" key="3">
    <source>
        <dbReference type="ARBA" id="ARBA00022989"/>
    </source>
</evidence>
<dbReference type="Pfam" id="PF01544">
    <property type="entry name" value="CorA"/>
    <property type="match status" value="1"/>
</dbReference>
<accession>A0ABR3ZUI8</accession>
<dbReference type="PANTHER" id="PTHR46494">
    <property type="entry name" value="CORA FAMILY METAL ION TRANSPORTER (EUROFUNG)"/>
    <property type="match status" value="1"/>
</dbReference>
<comment type="caution">
    <text evidence="6">The sequence shown here is derived from an EMBL/GenBank/DDBJ whole genome shotgun (WGS) entry which is preliminary data.</text>
</comment>
<protein>
    <submittedName>
        <fullName evidence="6">Uncharacterized protein</fullName>
    </submittedName>
</protein>
<evidence type="ECO:0000256" key="2">
    <source>
        <dbReference type="ARBA" id="ARBA00022692"/>
    </source>
</evidence>
<dbReference type="InterPro" id="IPR002523">
    <property type="entry name" value="MgTranspt_CorA/ZnTranspt_ZntB"/>
</dbReference>
<keyword evidence="7" id="KW-1185">Reference proteome</keyword>
<dbReference type="InterPro" id="IPR045863">
    <property type="entry name" value="CorA_TM1_TM2"/>
</dbReference>
<dbReference type="PANTHER" id="PTHR46494:SF1">
    <property type="entry name" value="CORA FAMILY METAL ION TRANSPORTER (EUROFUNG)"/>
    <property type="match status" value="1"/>
</dbReference>
<gene>
    <name evidence="6" type="ORF">N7G274_009954</name>
</gene>
<evidence type="ECO:0000313" key="7">
    <source>
        <dbReference type="Proteomes" id="UP001590950"/>
    </source>
</evidence>
<evidence type="ECO:0000313" key="6">
    <source>
        <dbReference type="EMBL" id="KAL2037265.1"/>
    </source>
</evidence>
<feature type="transmembrane region" description="Helical" evidence="5">
    <location>
        <begin position="435"/>
        <end position="456"/>
    </location>
</feature>
<keyword evidence="2 5" id="KW-0812">Transmembrane</keyword>
<dbReference type="SUPFAM" id="SSF144083">
    <property type="entry name" value="Magnesium transport protein CorA, transmembrane region"/>
    <property type="match status" value="1"/>
</dbReference>
<comment type="subcellular location">
    <subcellularLocation>
        <location evidence="1">Cell membrane</location>
        <topology evidence="1">Multi-pass membrane protein</topology>
    </subcellularLocation>
</comment>
<dbReference type="EMBL" id="JBEFKJ010000042">
    <property type="protein sequence ID" value="KAL2037265.1"/>
    <property type="molecule type" value="Genomic_DNA"/>
</dbReference>
<proteinExistence type="predicted"/>
<keyword evidence="3 5" id="KW-1133">Transmembrane helix</keyword>
<evidence type="ECO:0000256" key="4">
    <source>
        <dbReference type="ARBA" id="ARBA00023136"/>
    </source>
</evidence>
<feature type="transmembrane region" description="Helical" evidence="5">
    <location>
        <begin position="468"/>
        <end position="488"/>
    </location>
</feature>
<dbReference type="Gene3D" id="1.20.58.340">
    <property type="entry name" value="Magnesium transport protein CorA, transmembrane region"/>
    <property type="match status" value="1"/>
</dbReference>
<name>A0ABR3ZUI8_9LECA</name>
<sequence length="497" mass="56572">MVLTLVQSWFYHSPPPRQNAPRMVHDSGRSRAIDIVLASEASRYRWVSYIPAEKISTARELEQIMDRPLIGSLSGPHETISLDRIYYENNWQYARSVLCRKYVKDVTADHNGVYEEDPDLMRFELFLNAASKQNDLSFISRGTSTSSGRMVASRDRLLYHFGFDWLGIMTEPPSNSLMKIRHKKGEYYLVRRTTAIAVVIRVENTDLITLSPLCPRAWTSTNALSHRRTVILFNELHTLEDGLPFTTWISPDGSGADLWDIPTSPHRRRDTESTALAFIQKFVVRIWLKVVADLETIIDECSRHIIYSEQITFHNLDVDDLERVARTTWQDMLIWHLLEKLIAAQRNSLSETRTYMQSLIAHVNEVNGSNSASADPLSPIIDTLQALEKTVAEDFRTKCQSISDLTYNIINVRQAQAAQEMAKAAQQEAHDLGRLTWITFIFFPLIAVSGVFGMNVDVLNNSPASIKWFFIVGISLTAVVLGIAFIAARINKQRRAL</sequence>
<dbReference type="Proteomes" id="UP001590950">
    <property type="component" value="Unassembled WGS sequence"/>
</dbReference>
<organism evidence="6 7">
    <name type="scientific">Stereocaulon virgatum</name>
    <dbReference type="NCBI Taxonomy" id="373712"/>
    <lineage>
        <taxon>Eukaryota</taxon>
        <taxon>Fungi</taxon>
        <taxon>Dikarya</taxon>
        <taxon>Ascomycota</taxon>
        <taxon>Pezizomycotina</taxon>
        <taxon>Lecanoromycetes</taxon>
        <taxon>OSLEUM clade</taxon>
        <taxon>Lecanoromycetidae</taxon>
        <taxon>Lecanorales</taxon>
        <taxon>Lecanorineae</taxon>
        <taxon>Stereocaulaceae</taxon>
        <taxon>Stereocaulon</taxon>
    </lineage>
</organism>
<keyword evidence="4 5" id="KW-0472">Membrane</keyword>